<dbReference type="AlphaFoldDB" id="A0AAE0PMH7"/>
<name>A0AAE0PMH7_SORBR</name>
<proteinExistence type="predicted"/>
<comment type="caution">
    <text evidence="1">The sequence shown here is derived from an EMBL/GenBank/DDBJ whole genome shotgun (WGS) entry which is preliminary data.</text>
</comment>
<protein>
    <submittedName>
        <fullName evidence="1">Uncharacterized protein</fullName>
    </submittedName>
</protein>
<organism evidence="1 2">
    <name type="scientific">Sordaria brevicollis</name>
    <dbReference type="NCBI Taxonomy" id="83679"/>
    <lineage>
        <taxon>Eukaryota</taxon>
        <taxon>Fungi</taxon>
        <taxon>Dikarya</taxon>
        <taxon>Ascomycota</taxon>
        <taxon>Pezizomycotina</taxon>
        <taxon>Sordariomycetes</taxon>
        <taxon>Sordariomycetidae</taxon>
        <taxon>Sordariales</taxon>
        <taxon>Sordariaceae</taxon>
        <taxon>Sordaria</taxon>
    </lineage>
</organism>
<dbReference type="EMBL" id="JAUTDP010000001">
    <property type="protein sequence ID" value="KAK3402449.1"/>
    <property type="molecule type" value="Genomic_DNA"/>
</dbReference>
<keyword evidence="2" id="KW-1185">Reference proteome</keyword>
<reference evidence="1" key="1">
    <citation type="journal article" date="2023" name="Mol. Phylogenet. Evol.">
        <title>Genome-scale phylogeny and comparative genomics of the fungal order Sordariales.</title>
        <authorList>
            <person name="Hensen N."/>
            <person name="Bonometti L."/>
            <person name="Westerberg I."/>
            <person name="Brannstrom I.O."/>
            <person name="Guillou S."/>
            <person name="Cros-Aarteil S."/>
            <person name="Calhoun S."/>
            <person name="Haridas S."/>
            <person name="Kuo A."/>
            <person name="Mondo S."/>
            <person name="Pangilinan J."/>
            <person name="Riley R."/>
            <person name="LaButti K."/>
            <person name="Andreopoulos B."/>
            <person name="Lipzen A."/>
            <person name="Chen C."/>
            <person name="Yan M."/>
            <person name="Daum C."/>
            <person name="Ng V."/>
            <person name="Clum A."/>
            <person name="Steindorff A."/>
            <person name="Ohm R.A."/>
            <person name="Martin F."/>
            <person name="Silar P."/>
            <person name="Natvig D.O."/>
            <person name="Lalanne C."/>
            <person name="Gautier V."/>
            <person name="Ament-Velasquez S.L."/>
            <person name="Kruys A."/>
            <person name="Hutchinson M.I."/>
            <person name="Powell A.J."/>
            <person name="Barry K."/>
            <person name="Miller A.N."/>
            <person name="Grigoriev I.V."/>
            <person name="Debuchy R."/>
            <person name="Gladieux P."/>
            <person name="Hiltunen Thoren M."/>
            <person name="Johannesson H."/>
        </authorList>
    </citation>
    <scope>NUCLEOTIDE SEQUENCE</scope>
    <source>
        <strain evidence="1">FGSC 1904</strain>
    </source>
</reference>
<accession>A0AAE0PMH7</accession>
<sequence>MALVLDLFAPRAIFFTWSLSLQTVHTWWVYHSPMAPHTNDWVLSYGECAGNAFPGLVVHFDSGRESFISSYKEEDRHIELSRVLFRWTAYCIGTTFYPQDINDWNNIAGSSAKLLYSCSSAATVRLCRSRPASLAALADGKERTWGLRPFIIVCLMLMTQSPIPYLILSTATSLCIGDVAVQKDRCAWRLQWKPIDQAGLTLIWEDWPVGMPISFRTWKIFVGLRDIDRGLVRIVRSRVQALAIWQGR</sequence>
<gene>
    <name evidence="1" type="ORF">B0T20DRAFT_388168</name>
</gene>
<dbReference type="Proteomes" id="UP001281003">
    <property type="component" value="Unassembled WGS sequence"/>
</dbReference>
<reference evidence="1" key="2">
    <citation type="submission" date="2023-07" db="EMBL/GenBank/DDBJ databases">
        <authorList>
            <consortium name="Lawrence Berkeley National Laboratory"/>
            <person name="Haridas S."/>
            <person name="Hensen N."/>
            <person name="Bonometti L."/>
            <person name="Westerberg I."/>
            <person name="Brannstrom I.O."/>
            <person name="Guillou S."/>
            <person name="Cros-Aarteil S."/>
            <person name="Calhoun S."/>
            <person name="Kuo A."/>
            <person name="Mondo S."/>
            <person name="Pangilinan J."/>
            <person name="Riley R."/>
            <person name="LaButti K."/>
            <person name="Andreopoulos B."/>
            <person name="Lipzen A."/>
            <person name="Chen C."/>
            <person name="Yanf M."/>
            <person name="Daum C."/>
            <person name="Ng V."/>
            <person name="Clum A."/>
            <person name="Steindorff A."/>
            <person name="Ohm R."/>
            <person name="Martin F."/>
            <person name="Silar P."/>
            <person name="Natvig D."/>
            <person name="Lalanne C."/>
            <person name="Gautier V."/>
            <person name="Ament-velasquez S.L."/>
            <person name="Kruys A."/>
            <person name="Hutchinson M.I."/>
            <person name="Powell A.J."/>
            <person name="Barry K."/>
            <person name="Miller A.N."/>
            <person name="Grigoriev I.V."/>
            <person name="Debuchy R."/>
            <person name="Gladieux P."/>
            <person name="Thoren M.H."/>
            <person name="Johannesson H."/>
        </authorList>
    </citation>
    <scope>NUCLEOTIDE SEQUENCE</scope>
    <source>
        <strain evidence="1">FGSC 1904</strain>
    </source>
</reference>
<evidence type="ECO:0000313" key="1">
    <source>
        <dbReference type="EMBL" id="KAK3402449.1"/>
    </source>
</evidence>
<evidence type="ECO:0000313" key="2">
    <source>
        <dbReference type="Proteomes" id="UP001281003"/>
    </source>
</evidence>